<dbReference type="RefSeq" id="XP_031945911.1">
    <property type="nucleotide sequence ID" value="XM_032080791.1"/>
</dbReference>
<protein>
    <submittedName>
        <fullName evidence="1">Uncharacterized protein</fullName>
    </submittedName>
</protein>
<dbReference type="InterPro" id="IPR002350">
    <property type="entry name" value="Kazal_dom"/>
</dbReference>
<dbReference type="OrthoDB" id="4960691at2759"/>
<dbReference type="EMBL" id="ML736742">
    <property type="protein sequence ID" value="KAE8408592.1"/>
    <property type="molecule type" value="Genomic_DNA"/>
</dbReference>
<dbReference type="AlphaFoldDB" id="A0A5N6I8Y7"/>
<dbReference type="InterPro" id="IPR036058">
    <property type="entry name" value="Kazal_dom_sf"/>
</dbReference>
<sequence>MQLLPAIFLTILATTTVQAQDCICTYELAPVCSGGVTYGNACMAKCAGADVNKIMSGECPPGTQNLTKTWSG</sequence>
<organism evidence="1 2">
    <name type="scientific">Aspergillus pseudonomiae</name>
    <dbReference type="NCBI Taxonomy" id="1506151"/>
    <lineage>
        <taxon>Eukaryota</taxon>
        <taxon>Fungi</taxon>
        <taxon>Dikarya</taxon>
        <taxon>Ascomycota</taxon>
        <taxon>Pezizomycotina</taxon>
        <taxon>Eurotiomycetes</taxon>
        <taxon>Eurotiomycetidae</taxon>
        <taxon>Eurotiales</taxon>
        <taxon>Aspergillaceae</taxon>
        <taxon>Aspergillus</taxon>
        <taxon>Aspergillus subgen. Circumdati</taxon>
    </lineage>
</organism>
<accession>A0A5N7DQ67</accession>
<reference evidence="1 2" key="1">
    <citation type="submission" date="2019-04" db="EMBL/GenBank/DDBJ databases">
        <authorList>
            <consortium name="DOE Joint Genome Institute"/>
            <person name="Mondo S."/>
            <person name="Kjaerbolling I."/>
            <person name="Vesth T."/>
            <person name="Frisvad J.C."/>
            <person name="Nybo J.L."/>
            <person name="Theobald S."/>
            <person name="Kildgaard S."/>
            <person name="Isbrandt T."/>
            <person name="Kuo A."/>
            <person name="Sato A."/>
            <person name="Lyhne E.K."/>
            <person name="Kogle M.E."/>
            <person name="Wiebenga A."/>
            <person name="Kun R.S."/>
            <person name="Lubbers R.J."/>
            <person name="Makela M.R."/>
            <person name="Barry K."/>
            <person name="Chovatia M."/>
            <person name="Clum A."/>
            <person name="Daum C."/>
            <person name="Haridas S."/>
            <person name="He G."/>
            <person name="LaButti K."/>
            <person name="Lipzen A."/>
            <person name="Riley R."/>
            <person name="Salamov A."/>
            <person name="Simmons B.A."/>
            <person name="Magnuson J.K."/>
            <person name="Henrissat B."/>
            <person name="Mortensen U.H."/>
            <person name="Larsen T.O."/>
            <person name="Devries R.P."/>
            <person name="Grigoriev I.V."/>
            <person name="Machida M."/>
            <person name="Baker S.E."/>
            <person name="Andersen M.R."/>
            <person name="Cantor M.N."/>
            <person name="Hua S.X."/>
        </authorList>
    </citation>
    <scope>NUCLEOTIDE SEQUENCE [LARGE SCALE GENOMIC DNA]</scope>
    <source>
        <strain evidence="1 2">CBS 119388</strain>
    </source>
</reference>
<dbReference type="Gene3D" id="3.30.60.30">
    <property type="match status" value="1"/>
</dbReference>
<evidence type="ECO:0000313" key="2">
    <source>
        <dbReference type="Proteomes" id="UP000325579"/>
    </source>
</evidence>
<dbReference type="SMART" id="SM00280">
    <property type="entry name" value="KAZAL"/>
    <property type="match status" value="1"/>
</dbReference>
<name>A0A5N6I8Y7_9EURO</name>
<accession>A0A5N6I8Y7</accession>
<proteinExistence type="predicted"/>
<dbReference type="Proteomes" id="UP000325579">
    <property type="component" value="Unassembled WGS sequence"/>
</dbReference>
<dbReference type="CDD" id="cd00104">
    <property type="entry name" value="KAZAL_FS"/>
    <property type="match status" value="1"/>
</dbReference>
<keyword evidence="2" id="KW-1185">Reference proteome</keyword>
<evidence type="ECO:0000313" key="1">
    <source>
        <dbReference type="EMBL" id="KAE8408592.1"/>
    </source>
</evidence>
<gene>
    <name evidence="1" type="ORF">BDV37DRAFT_238100</name>
</gene>
<dbReference type="GeneID" id="43665482"/>
<dbReference type="SUPFAM" id="SSF100895">
    <property type="entry name" value="Kazal-type serine protease inhibitors"/>
    <property type="match status" value="1"/>
</dbReference>